<dbReference type="InterPro" id="IPR036511">
    <property type="entry name" value="TGT-like_sf"/>
</dbReference>
<comment type="cofactor">
    <cofactor evidence="7">
        <name>Zn(2+)</name>
        <dbReference type="ChEBI" id="CHEBI:29105"/>
    </cofactor>
    <text evidence="7">Binds 1 zinc ion per subunit.</text>
</comment>
<protein>
    <recommendedName>
        <fullName evidence="7">Queuine tRNA-ribosyltransferase</fullName>
        <ecNumber evidence="7">2.4.2.29</ecNumber>
    </recommendedName>
    <alternativeName>
        <fullName evidence="7">Guanine insertion enzyme</fullName>
    </alternativeName>
    <alternativeName>
        <fullName evidence="7">tRNA-guanine transglycosylase</fullName>
    </alternativeName>
</protein>
<dbReference type="PANTHER" id="PTHR46499">
    <property type="entry name" value="QUEUINE TRNA-RIBOSYLTRANSFERASE"/>
    <property type="match status" value="1"/>
</dbReference>
<dbReference type="AlphaFoldDB" id="A0A9W6LL72"/>
<feature type="binding site" evidence="7">
    <location>
        <position position="304"/>
    </location>
    <ligand>
        <name>Zn(2+)</name>
        <dbReference type="ChEBI" id="CHEBI:29105"/>
    </ligand>
</feature>
<evidence type="ECO:0000256" key="2">
    <source>
        <dbReference type="ARBA" id="ARBA00022676"/>
    </source>
</evidence>
<dbReference type="SUPFAM" id="SSF51713">
    <property type="entry name" value="tRNA-guanine transglycosylase"/>
    <property type="match status" value="1"/>
</dbReference>
<evidence type="ECO:0000256" key="1">
    <source>
        <dbReference type="ARBA" id="ARBA00004691"/>
    </source>
</evidence>
<dbReference type="FunFam" id="3.20.20.105:FF:000001">
    <property type="entry name" value="Queuine tRNA-ribosyltransferase"/>
    <property type="match status" value="1"/>
</dbReference>
<keyword evidence="5 7" id="KW-0671">Queuosine biosynthesis</keyword>
<evidence type="ECO:0000256" key="3">
    <source>
        <dbReference type="ARBA" id="ARBA00022679"/>
    </source>
</evidence>
<organism evidence="9 10">
    <name type="scientific">Thermodesulfovibrio yellowstonii</name>
    <dbReference type="NCBI Taxonomy" id="28262"/>
    <lineage>
        <taxon>Bacteria</taxon>
        <taxon>Pseudomonadati</taxon>
        <taxon>Nitrospirota</taxon>
        <taxon>Thermodesulfovibrionia</taxon>
        <taxon>Thermodesulfovibrionales</taxon>
        <taxon>Thermodesulfovibrionaceae</taxon>
        <taxon>Thermodesulfovibrio</taxon>
    </lineage>
</organism>
<comment type="caution">
    <text evidence="9">The sequence shown here is derived from an EMBL/GenBank/DDBJ whole genome shotgun (WGS) entry which is preliminary data.</text>
</comment>
<dbReference type="InterPro" id="IPR050076">
    <property type="entry name" value="ArchSynthase1/Queuine_TRR"/>
</dbReference>
<proteinExistence type="inferred from homology"/>
<keyword evidence="7" id="KW-0479">Metal-binding</keyword>
<comment type="pathway">
    <text evidence="1 7">tRNA modification; tRNA-queuosine biosynthesis.</text>
</comment>
<dbReference type="Gene3D" id="3.20.20.105">
    <property type="entry name" value="Queuine tRNA-ribosyltransferase-like"/>
    <property type="match status" value="1"/>
</dbReference>
<comment type="catalytic activity">
    <reaction evidence="6 7">
        <text>7-aminomethyl-7-carbaguanine + guanosine(34) in tRNA = 7-aminomethyl-7-carbaguanosine(34) in tRNA + guanine</text>
        <dbReference type="Rhea" id="RHEA:24104"/>
        <dbReference type="Rhea" id="RHEA-COMP:10341"/>
        <dbReference type="Rhea" id="RHEA-COMP:10342"/>
        <dbReference type="ChEBI" id="CHEBI:16235"/>
        <dbReference type="ChEBI" id="CHEBI:58703"/>
        <dbReference type="ChEBI" id="CHEBI:74269"/>
        <dbReference type="ChEBI" id="CHEBI:82833"/>
        <dbReference type="EC" id="2.4.2.29"/>
    </reaction>
</comment>
<comment type="function">
    <text evidence="7">Catalyzes the base-exchange of a guanine (G) residue with the queuine precursor 7-aminomethyl-7-deazaguanine (PreQ1) at position 34 (anticodon wobble position) in tRNAs with GU(N) anticodons (tRNA-Asp, -Asn, -His and -Tyr). Catalysis occurs through a double-displacement mechanism. The nucleophile active site attacks the C1' of nucleotide 34 to detach the guanine base from the RNA, forming a covalent enzyme-RNA intermediate. The proton acceptor active site deprotonates the incoming PreQ1, allowing a nucleophilic attack on the C1' of the ribose to form the product. After dissociation, two additional enzymatic reactions on the tRNA convert PreQ1 to queuine (Q), resulting in the hypermodified nucleoside queuosine (7-(((4,5-cis-dihydroxy-2-cyclopenten-1-yl)amino)methyl)-7-deazaguanosine).</text>
</comment>
<keyword evidence="4 7" id="KW-0819">tRNA processing</keyword>
<feature type="binding site" evidence="7">
    <location>
        <begin position="89"/>
        <end position="93"/>
    </location>
    <ligand>
        <name>substrate</name>
    </ligand>
</feature>
<accession>A0A9W6LL72</accession>
<dbReference type="InterPro" id="IPR004803">
    <property type="entry name" value="TGT"/>
</dbReference>
<evidence type="ECO:0000313" key="9">
    <source>
        <dbReference type="EMBL" id="GLI54377.1"/>
    </source>
</evidence>
<evidence type="ECO:0000256" key="6">
    <source>
        <dbReference type="ARBA" id="ARBA00050112"/>
    </source>
</evidence>
<dbReference type="Pfam" id="PF01702">
    <property type="entry name" value="TGT"/>
    <property type="match status" value="1"/>
</dbReference>
<keyword evidence="7" id="KW-0862">Zinc</keyword>
<dbReference type="GO" id="GO:0008479">
    <property type="term" value="F:tRNA-guanosine(34) queuine transglycosylase activity"/>
    <property type="evidence" value="ECO:0007669"/>
    <property type="project" value="UniProtKB-UniRule"/>
</dbReference>
<feature type="region of interest" description="RNA binding" evidence="7">
    <location>
        <begin position="245"/>
        <end position="251"/>
    </location>
</feature>
<dbReference type="GO" id="GO:0005829">
    <property type="term" value="C:cytosol"/>
    <property type="evidence" value="ECO:0007669"/>
    <property type="project" value="TreeGrafter"/>
</dbReference>
<dbReference type="EMBL" id="BSDX01000001">
    <property type="protein sequence ID" value="GLI54377.1"/>
    <property type="molecule type" value="Genomic_DNA"/>
</dbReference>
<feature type="active site" description="Nucleophile" evidence="7">
    <location>
        <position position="264"/>
    </location>
</feature>
<evidence type="ECO:0000256" key="7">
    <source>
        <dbReference type="HAMAP-Rule" id="MF_00168"/>
    </source>
</evidence>
<sequence>MRFKILQKDGLARTGIIETQRGIIHTPAFMPVGTNGTVKAMTPEEVRQIGYEIILSNTYHLYLRPGHETIKMIGGIHKFINWHCPILTDSGGFQIYSLASLRKITLEGVEFRSHIDGSLHFINPEKAIDIQLALGSDIMMVLDECIPYPADEEYVEKSIKLTTEWAKRCKEHFEKQDTYQALFGIIQGGVFSDLRIRALEELLKIDFHGYAIGGLSVGEPKTDMYKIVKDISPLMPEDKPHYLMGVGDLIDVLHAVEHGIDMFDCVIPTRNARNGTLFTSQGRISIKRSEFKEDLSPLDPDCDCYTCKNYSRAFLRHLYMCREILSMRLNTIHNLYFYCRFFEKMRQAIAERRFQEFKKEWLPVLEKNFYQESNDFHHSLENY</sequence>
<feature type="binding site" evidence="7">
    <location>
        <position position="187"/>
    </location>
    <ligand>
        <name>substrate</name>
    </ligand>
</feature>
<comment type="similarity">
    <text evidence="7">Belongs to the queuine tRNA-ribosyltransferase family.</text>
</comment>
<comment type="subunit">
    <text evidence="7">Homodimer. Within each dimer, one monomer is responsible for RNA recognition and catalysis, while the other monomer binds to the replacement base PreQ1.</text>
</comment>
<feature type="binding site" evidence="7">
    <location>
        <position position="302"/>
    </location>
    <ligand>
        <name>Zn(2+)</name>
        <dbReference type="ChEBI" id="CHEBI:29105"/>
    </ligand>
</feature>
<dbReference type="InterPro" id="IPR002616">
    <property type="entry name" value="tRNA_ribo_trans-like"/>
</dbReference>
<reference evidence="9" key="1">
    <citation type="submission" date="2022-12" db="EMBL/GenBank/DDBJ databases">
        <title>Reference genome sequencing for broad-spectrum identification of bacterial and archaeal isolates by mass spectrometry.</title>
        <authorList>
            <person name="Sekiguchi Y."/>
            <person name="Tourlousse D.M."/>
        </authorList>
    </citation>
    <scope>NUCLEOTIDE SEQUENCE</scope>
    <source>
        <strain evidence="9">TSL-P1</strain>
    </source>
</reference>
<evidence type="ECO:0000256" key="4">
    <source>
        <dbReference type="ARBA" id="ARBA00022694"/>
    </source>
</evidence>
<feature type="binding site" evidence="7">
    <location>
        <position position="307"/>
    </location>
    <ligand>
        <name>Zn(2+)</name>
        <dbReference type="ChEBI" id="CHEBI:29105"/>
    </ligand>
</feature>
<dbReference type="GO" id="GO:0046872">
    <property type="term" value="F:metal ion binding"/>
    <property type="evidence" value="ECO:0007669"/>
    <property type="project" value="UniProtKB-KW"/>
</dbReference>
<keyword evidence="2 7" id="KW-0328">Glycosyltransferase</keyword>
<feature type="binding site" evidence="7">
    <location>
        <position position="333"/>
    </location>
    <ligand>
        <name>Zn(2+)</name>
        <dbReference type="ChEBI" id="CHEBI:29105"/>
    </ligand>
</feature>
<feature type="domain" description="tRNA-guanine(15) transglycosylase-like" evidence="8">
    <location>
        <begin position="10"/>
        <end position="362"/>
    </location>
</feature>
<dbReference type="NCBIfam" id="TIGR00430">
    <property type="entry name" value="Q_tRNA_tgt"/>
    <property type="match status" value="1"/>
</dbReference>
<gene>
    <name evidence="7 9" type="primary">tgt</name>
    <name evidence="9" type="ORF">TISLANDTSLP1_20700</name>
</gene>
<name>A0A9W6LL72_9BACT</name>
<dbReference type="Proteomes" id="UP001144297">
    <property type="component" value="Unassembled WGS sequence"/>
</dbReference>
<keyword evidence="10" id="KW-1185">Reference proteome</keyword>
<feature type="active site" description="Proton acceptor" evidence="7">
    <location>
        <position position="89"/>
    </location>
</feature>
<dbReference type="HAMAP" id="MF_00168">
    <property type="entry name" value="Q_tRNA_Tgt"/>
    <property type="match status" value="1"/>
</dbReference>
<feature type="binding site" evidence="7">
    <location>
        <position position="214"/>
    </location>
    <ligand>
        <name>substrate</name>
    </ligand>
</feature>
<dbReference type="EC" id="2.4.2.29" evidence="7"/>
<feature type="region of interest" description="RNA binding; important for wobble base 34 recognition" evidence="7">
    <location>
        <begin position="269"/>
        <end position="273"/>
    </location>
</feature>
<dbReference type="NCBIfam" id="TIGR00449">
    <property type="entry name" value="tgt_general"/>
    <property type="match status" value="1"/>
</dbReference>
<evidence type="ECO:0000259" key="8">
    <source>
        <dbReference type="Pfam" id="PF01702"/>
    </source>
</evidence>
<evidence type="ECO:0000313" key="10">
    <source>
        <dbReference type="Proteomes" id="UP001144297"/>
    </source>
</evidence>
<feature type="binding site" evidence="7">
    <location>
        <position position="143"/>
    </location>
    <ligand>
        <name>substrate</name>
    </ligand>
</feature>
<dbReference type="GO" id="GO:0008616">
    <property type="term" value="P:tRNA queuosine(34) biosynthetic process"/>
    <property type="evidence" value="ECO:0007669"/>
    <property type="project" value="UniProtKB-UniRule"/>
</dbReference>
<dbReference type="PANTHER" id="PTHR46499:SF1">
    <property type="entry name" value="QUEUINE TRNA-RIBOSYLTRANSFERASE"/>
    <property type="match status" value="1"/>
</dbReference>
<evidence type="ECO:0000256" key="5">
    <source>
        <dbReference type="ARBA" id="ARBA00022785"/>
    </source>
</evidence>
<keyword evidence="3 7" id="KW-0808">Transferase</keyword>